<dbReference type="CDD" id="cd01292">
    <property type="entry name" value="metallo-dependent_hydrolases"/>
    <property type="match status" value="1"/>
</dbReference>
<evidence type="ECO:0000256" key="1">
    <source>
        <dbReference type="ARBA" id="ARBA00023239"/>
    </source>
</evidence>
<dbReference type="Gene3D" id="3.20.20.140">
    <property type="entry name" value="Metal-dependent hydrolases"/>
    <property type="match status" value="1"/>
</dbReference>
<dbReference type="STRING" id="113653.GAH_01834"/>
<feature type="domain" description="Amidohydrolase-related" evidence="2">
    <location>
        <begin position="100"/>
        <end position="273"/>
    </location>
</feature>
<dbReference type="GeneID" id="24804401"/>
<dbReference type="InterPro" id="IPR032465">
    <property type="entry name" value="ACMSD"/>
</dbReference>
<dbReference type="AlphaFoldDB" id="A0A0F7IG83"/>
<dbReference type="HOGENOM" id="CLU_044590_0_0_2"/>
<dbReference type="EMBL" id="CP011267">
    <property type="protein sequence ID" value="AKG90888.1"/>
    <property type="molecule type" value="Genomic_DNA"/>
</dbReference>
<dbReference type="GO" id="GO:0016831">
    <property type="term" value="F:carboxy-lyase activity"/>
    <property type="evidence" value="ECO:0007669"/>
    <property type="project" value="InterPro"/>
</dbReference>
<dbReference type="KEGG" id="gah:GAH_01834"/>
<gene>
    <name evidence="3" type="ORF">GAH_01834</name>
</gene>
<keyword evidence="1" id="KW-0456">Lyase</keyword>
<evidence type="ECO:0000259" key="2">
    <source>
        <dbReference type="Pfam" id="PF04909"/>
    </source>
</evidence>
<dbReference type="OrthoDB" id="34429at2157"/>
<protein>
    <submittedName>
        <fullName evidence="3">Amidohydrolase</fullName>
    </submittedName>
</protein>
<dbReference type="RefSeq" id="WP_048096275.1">
    <property type="nucleotide sequence ID" value="NZ_CP011267.1"/>
</dbReference>
<proteinExistence type="predicted"/>
<dbReference type="GO" id="GO:0016787">
    <property type="term" value="F:hydrolase activity"/>
    <property type="evidence" value="ECO:0007669"/>
    <property type="project" value="UniProtKB-KW"/>
</dbReference>
<dbReference type="Proteomes" id="UP000034723">
    <property type="component" value="Chromosome"/>
</dbReference>
<keyword evidence="3" id="KW-0378">Hydrolase</keyword>
<dbReference type="SUPFAM" id="SSF51556">
    <property type="entry name" value="Metallo-dependent hydrolases"/>
    <property type="match status" value="1"/>
</dbReference>
<dbReference type="PANTHER" id="PTHR21240">
    <property type="entry name" value="2-AMINO-3-CARBOXYLMUCONATE-6-SEMIALDEHYDE DECARBOXYLASE"/>
    <property type="match status" value="1"/>
</dbReference>
<dbReference type="InterPro" id="IPR032466">
    <property type="entry name" value="Metal_Hydrolase"/>
</dbReference>
<reference evidence="3 4" key="1">
    <citation type="submission" date="2015-04" db="EMBL/GenBank/DDBJ databases">
        <title>The complete genome sequence of the hyperthermophilic, obligate iron-reducing archaeon Geoglobus ahangari strain 234T.</title>
        <authorList>
            <person name="Manzella M.P."/>
            <person name="Holmes D.E."/>
            <person name="Rocheleau J.M."/>
            <person name="Chung A."/>
            <person name="Reguera G."/>
            <person name="Kashefi K."/>
        </authorList>
    </citation>
    <scope>NUCLEOTIDE SEQUENCE [LARGE SCALE GENOMIC DNA]</scope>
    <source>
        <strain evidence="3 4">234</strain>
    </source>
</reference>
<dbReference type="InterPro" id="IPR006680">
    <property type="entry name" value="Amidohydro-rel"/>
</dbReference>
<evidence type="ECO:0000313" key="3">
    <source>
        <dbReference type="EMBL" id="AKG90888.1"/>
    </source>
</evidence>
<evidence type="ECO:0000313" key="4">
    <source>
        <dbReference type="Proteomes" id="UP000034723"/>
    </source>
</evidence>
<sequence length="279" mass="32917">MIDTHVHLFPDEVVWRFYVWVERKHSFSPGMRMEWQKALRKLREMGVKGIFNLTHAITPDMTLKLAEWQVGLKGRLEAEGIECYTFTGFHPENDLNLLYEVFEAGIDGLKLHPSVQKFYPNSKRALEIYEVLEELKKPLYIHSGYFPDNAYEFSSPEFYEELIHSFSMPVILAHMIVGKTRSVADFFDARRNVYADTSNAFVRIEFTDPVSGERVRFFSEEVVEVVREYPDRILYGSEIPIVWWRPEETFESMRDNLDDELVERIAVENPKKFISRWLA</sequence>
<dbReference type="Pfam" id="PF04909">
    <property type="entry name" value="Amidohydro_2"/>
    <property type="match status" value="1"/>
</dbReference>
<name>A0A0F7IG83_9EURY</name>
<keyword evidence="4" id="KW-1185">Reference proteome</keyword>
<organism evidence="3 4">
    <name type="scientific">Geoglobus ahangari</name>
    <dbReference type="NCBI Taxonomy" id="113653"/>
    <lineage>
        <taxon>Archaea</taxon>
        <taxon>Methanobacteriati</taxon>
        <taxon>Methanobacteriota</taxon>
        <taxon>Archaeoglobi</taxon>
        <taxon>Archaeoglobales</taxon>
        <taxon>Archaeoglobaceae</taxon>
        <taxon>Geoglobus</taxon>
    </lineage>
</organism>
<accession>A0A0F7IG83</accession>
<dbReference type="PANTHER" id="PTHR21240:SF19">
    <property type="entry name" value="CATALYTIC_ HYDROLASE"/>
    <property type="match status" value="1"/>
</dbReference>
<dbReference type="InParanoid" id="A0A0F7IG83"/>